<feature type="transmembrane region" description="Helical" evidence="1">
    <location>
        <begin position="21"/>
        <end position="40"/>
    </location>
</feature>
<keyword evidence="1" id="KW-1133">Transmembrane helix</keyword>
<gene>
    <name evidence="2" type="ORF">COY31_01435</name>
</gene>
<organism evidence="2 3">
    <name type="scientific">Candidatus Wolfebacteria bacterium CG_4_10_14_0_2_um_filter_39_18</name>
    <dbReference type="NCBI Taxonomy" id="1975061"/>
    <lineage>
        <taxon>Bacteria</taxon>
        <taxon>Candidatus Wolfeibacteriota</taxon>
    </lineage>
</organism>
<evidence type="ECO:0000256" key="1">
    <source>
        <dbReference type="SAM" id="Phobius"/>
    </source>
</evidence>
<sequence>MWIEKFIARIQNSGERTKRRWMILFSVAAIMAITAFWIFFTMSAFRVPSLVPSVAVADEPGFWQIFKNGMSVVFDSATENLKNIFSRITEKKTIVIE</sequence>
<name>A0A2M7TGA7_9BACT</name>
<keyword evidence="1" id="KW-0812">Transmembrane</keyword>
<evidence type="ECO:0000313" key="3">
    <source>
        <dbReference type="Proteomes" id="UP000230553"/>
    </source>
</evidence>
<accession>A0A2M7TGA7</accession>
<protein>
    <submittedName>
        <fullName evidence="2">Uncharacterized protein</fullName>
    </submittedName>
</protein>
<keyword evidence="1" id="KW-0472">Membrane</keyword>
<evidence type="ECO:0000313" key="2">
    <source>
        <dbReference type="EMBL" id="PIZ44961.1"/>
    </source>
</evidence>
<dbReference type="Proteomes" id="UP000230553">
    <property type="component" value="Unassembled WGS sequence"/>
</dbReference>
<dbReference type="AlphaFoldDB" id="A0A2M7TGA7"/>
<reference evidence="3" key="1">
    <citation type="submission" date="2017-09" db="EMBL/GenBank/DDBJ databases">
        <title>Depth-based differentiation of microbial function through sediment-hosted aquifers and enrichment of novel symbionts in the deep terrestrial subsurface.</title>
        <authorList>
            <person name="Probst A.J."/>
            <person name="Ladd B."/>
            <person name="Jarett J.K."/>
            <person name="Geller-Mcgrath D.E."/>
            <person name="Sieber C.M.K."/>
            <person name="Emerson J.B."/>
            <person name="Anantharaman K."/>
            <person name="Thomas B.C."/>
            <person name="Malmstrom R."/>
            <person name="Stieglmeier M."/>
            <person name="Klingl A."/>
            <person name="Woyke T."/>
            <person name="Ryan C.M."/>
            <person name="Banfield J.F."/>
        </authorList>
    </citation>
    <scope>NUCLEOTIDE SEQUENCE [LARGE SCALE GENOMIC DNA]</scope>
</reference>
<proteinExistence type="predicted"/>
<comment type="caution">
    <text evidence="2">The sequence shown here is derived from an EMBL/GenBank/DDBJ whole genome shotgun (WGS) entry which is preliminary data.</text>
</comment>
<dbReference type="EMBL" id="PFNM01000028">
    <property type="protein sequence ID" value="PIZ44961.1"/>
    <property type="molecule type" value="Genomic_DNA"/>
</dbReference>